<dbReference type="RefSeq" id="WP_178365395.1">
    <property type="nucleotide sequence ID" value="NZ_JACADJ010000006.1"/>
</dbReference>
<dbReference type="AlphaFoldDB" id="A0A850T6G1"/>
<keyword evidence="2" id="KW-1185">Reference proteome</keyword>
<sequence length="407" mass="46318">MGDFHQNGIITILHNLSRQPAEVLESQLNEFSKKRPLGLILPSLFSELEGPALTHIVEEIAKVTYLDQIVIGLDRATEDQYRHALKFFSGLPQHHRVLWNDGPRLRAIDKKLAQMNLAPTEAGKGRNVWYCFGYVLASGRVDAVALHDCDILTYERSLLARLIYPVAHPDFTYKFCKGYYARFTESKVNGRVSRLLVSPLLSALKKICSSSESLDYLESFRYPLAGEFSMDTDVLKDLRMPTDWGLEVGILYEMKRNYSLNRICQVDIADTYDHKHQPLSLGDVDAGLSKMSIDIAKAIFKKLATEGEVFTAETFRTIKATYYRKALDFVEIYHNDALMNGLNLDRHKEEQAVELFAENILAAGNNFLEGPHTTPFIPAWNRVKSAFADIMDDLKDAVEKDYEQYHP</sequence>
<keyword evidence="1" id="KW-0808">Transferase</keyword>
<name>A0A850T6G1_9BACT</name>
<proteinExistence type="predicted"/>
<dbReference type="Gene3D" id="3.90.550.10">
    <property type="entry name" value="Spore Coat Polysaccharide Biosynthesis Protein SpsA, Chain A"/>
    <property type="match status" value="1"/>
</dbReference>
<protein>
    <submittedName>
        <fullName evidence="1">Glycosyl transferase</fullName>
    </submittedName>
</protein>
<reference evidence="1 2" key="1">
    <citation type="submission" date="2020-06" db="EMBL/GenBank/DDBJ databases">
        <title>High-quality draft genome of sulfate reducer Desulfobacter latus type strain AcrS2 isolated from marine sediment.</title>
        <authorList>
            <person name="Hoppe M."/>
            <person name="Larsen C.K."/>
            <person name="Marshall I.P.G."/>
            <person name="Schramm A."/>
            <person name="Marietou A.G."/>
        </authorList>
    </citation>
    <scope>NUCLEOTIDE SEQUENCE [LARGE SCALE GENOMIC DNA]</scope>
    <source>
        <strain evidence="1 2">AcRS2</strain>
    </source>
</reference>
<dbReference type="Proteomes" id="UP000553343">
    <property type="component" value="Unassembled WGS sequence"/>
</dbReference>
<dbReference type="GO" id="GO:0016740">
    <property type="term" value="F:transferase activity"/>
    <property type="evidence" value="ECO:0007669"/>
    <property type="project" value="UniProtKB-KW"/>
</dbReference>
<dbReference type="SUPFAM" id="SSF53448">
    <property type="entry name" value="Nucleotide-diphospho-sugar transferases"/>
    <property type="match status" value="1"/>
</dbReference>
<organism evidence="1 2">
    <name type="scientific">Desulfobacter latus</name>
    <dbReference type="NCBI Taxonomy" id="2292"/>
    <lineage>
        <taxon>Bacteria</taxon>
        <taxon>Pseudomonadati</taxon>
        <taxon>Thermodesulfobacteriota</taxon>
        <taxon>Desulfobacteria</taxon>
        <taxon>Desulfobacterales</taxon>
        <taxon>Desulfobacteraceae</taxon>
        <taxon>Desulfobacter</taxon>
    </lineage>
</organism>
<dbReference type="InterPro" id="IPR029044">
    <property type="entry name" value="Nucleotide-diphossugar_trans"/>
</dbReference>
<comment type="caution">
    <text evidence="1">The sequence shown here is derived from an EMBL/GenBank/DDBJ whole genome shotgun (WGS) entry which is preliminary data.</text>
</comment>
<gene>
    <name evidence="1" type="ORF">HXW94_02830</name>
</gene>
<dbReference type="EMBL" id="JACADJ010000006">
    <property type="protein sequence ID" value="NWH03938.1"/>
    <property type="molecule type" value="Genomic_DNA"/>
</dbReference>
<accession>A0A850T6G1</accession>
<evidence type="ECO:0000313" key="2">
    <source>
        <dbReference type="Proteomes" id="UP000553343"/>
    </source>
</evidence>
<evidence type="ECO:0000313" key="1">
    <source>
        <dbReference type="EMBL" id="NWH03938.1"/>
    </source>
</evidence>